<proteinExistence type="inferred from homology"/>
<keyword evidence="11" id="KW-1185">Reference proteome</keyword>
<dbReference type="Gene3D" id="3.40.50.300">
    <property type="entry name" value="P-loop containing nucleotide triphosphate hydrolases"/>
    <property type="match status" value="1"/>
</dbReference>
<evidence type="ECO:0000313" key="11">
    <source>
        <dbReference type="Proteomes" id="UP001596157"/>
    </source>
</evidence>
<protein>
    <recommendedName>
        <fullName evidence="3 9">Gluconokinase</fullName>
        <ecNumber evidence="3 9">2.7.1.12</ecNumber>
    </recommendedName>
</protein>
<evidence type="ECO:0000256" key="6">
    <source>
        <dbReference type="ARBA" id="ARBA00022777"/>
    </source>
</evidence>
<dbReference type="EMBL" id="JBHSKF010000005">
    <property type="protein sequence ID" value="MFC5288058.1"/>
    <property type="molecule type" value="Genomic_DNA"/>
</dbReference>
<evidence type="ECO:0000256" key="9">
    <source>
        <dbReference type="RuleBase" id="RU363066"/>
    </source>
</evidence>
<evidence type="ECO:0000256" key="3">
    <source>
        <dbReference type="ARBA" id="ARBA00012054"/>
    </source>
</evidence>
<organism evidence="10 11">
    <name type="scientific">Actinokineospora guangxiensis</name>
    <dbReference type="NCBI Taxonomy" id="1490288"/>
    <lineage>
        <taxon>Bacteria</taxon>
        <taxon>Bacillati</taxon>
        <taxon>Actinomycetota</taxon>
        <taxon>Actinomycetes</taxon>
        <taxon>Pseudonocardiales</taxon>
        <taxon>Pseudonocardiaceae</taxon>
        <taxon>Actinokineospora</taxon>
    </lineage>
</organism>
<name>A0ABW0ENZ9_9PSEU</name>
<dbReference type="Pfam" id="PF01202">
    <property type="entry name" value="SKI"/>
    <property type="match status" value="1"/>
</dbReference>
<keyword evidence="7 9" id="KW-0067">ATP-binding</keyword>
<comment type="caution">
    <text evidence="10">The sequence shown here is derived from an EMBL/GenBank/DDBJ whole genome shotgun (WGS) entry which is preliminary data.</text>
</comment>
<dbReference type="SUPFAM" id="SSF52540">
    <property type="entry name" value="P-loop containing nucleoside triphosphate hydrolases"/>
    <property type="match status" value="1"/>
</dbReference>
<dbReference type="EC" id="2.7.1.12" evidence="3 9"/>
<evidence type="ECO:0000256" key="7">
    <source>
        <dbReference type="ARBA" id="ARBA00022840"/>
    </source>
</evidence>
<dbReference type="CDD" id="cd02021">
    <property type="entry name" value="GntK"/>
    <property type="match status" value="1"/>
</dbReference>
<keyword evidence="4 9" id="KW-0808">Transferase</keyword>
<dbReference type="RefSeq" id="WP_378247627.1">
    <property type="nucleotide sequence ID" value="NZ_JBHSKF010000005.1"/>
</dbReference>
<evidence type="ECO:0000256" key="1">
    <source>
        <dbReference type="ARBA" id="ARBA00004761"/>
    </source>
</evidence>
<comment type="pathway">
    <text evidence="1">Carbohydrate acid metabolism.</text>
</comment>
<evidence type="ECO:0000256" key="2">
    <source>
        <dbReference type="ARBA" id="ARBA00008420"/>
    </source>
</evidence>
<sequence length="164" mass="17275">MAVVVVVMGVSGSGKTTVGTALAARLGVPYAEADEFHPEENIAKMTSGTALTDADRLPWLRAIAAWIGEHAETGGVVTCSALKRSYRDLLRAGGPAWFLHLHADQEVIAGRLSGRTGHFMPPSLLASQFADLHPLESDEPGHRVDVTAPVEDVVAEAEAAAALR</sequence>
<keyword evidence="6 9" id="KW-0418">Kinase</keyword>
<evidence type="ECO:0000313" key="10">
    <source>
        <dbReference type="EMBL" id="MFC5288058.1"/>
    </source>
</evidence>
<reference evidence="11" key="1">
    <citation type="journal article" date="2019" name="Int. J. Syst. Evol. Microbiol.">
        <title>The Global Catalogue of Microorganisms (GCM) 10K type strain sequencing project: providing services to taxonomists for standard genome sequencing and annotation.</title>
        <authorList>
            <consortium name="The Broad Institute Genomics Platform"/>
            <consortium name="The Broad Institute Genome Sequencing Center for Infectious Disease"/>
            <person name="Wu L."/>
            <person name="Ma J."/>
        </authorList>
    </citation>
    <scope>NUCLEOTIDE SEQUENCE [LARGE SCALE GENOMIC DNA]</scope>
    <source>
        <strain evidence="11">CCUG 59778</strain>
    </source>
</reference>
<comment type="catalytic activity">
    <reaction evidence="8 9">
        <text>D-gluconate + ATP = 6-phospho-D-gluconate + ADP + H(+)</text>
        <dbReference type="Rhea" id="RHEA:19433"/>
        <dbReference type="ChEBI" id="CHEBI:15378"/>
        <dbReference type="ChEBI" id="CHEBI:18391"/>
        <dbReference type="ChEBI" id="CHEBI:30616"/>
        <dbReference type="ChEBI" id="CHEBI:58759"/>
        <dbReference type="ChEBI" id="CHEBI:456216"/>
        <dbReference type="EC" id="2.7.1.12"/>
    </reaction>
</comment>
<keyword evidence="5 9" id="KW-0547">Nucleotide-binding</keyword>
<evidence type="ECO:0000256" key="4">
    <source>
        <dbReference type="ARBA" id="ARBA00022679"/>
    </source>
</evidence>
<dbReference type="InterPro" id="IPR006001">
    <property type="entry name" value="Therm_gnt_kin"/>
</dbReference>
<dbReference type="InterPro" id="IPR027417">
    <property type="entry name" value="P-loop_NTPase"/>
</dbReference>
<dbReference type="NCBIfam" id="TIGR01313">
    <property type="entry name" value="therm_gnt_kin"/>
    <property type="match status" value="1"/>
</dbReference>
<accession>A0ABW0ENZ9</accession>
<comment type="similarity">
    <text evidence="2 9">Belongs to the gluconokinase GntK/GntV family.</text>
</comment>
<evidence type="ECO:0000256" key="8">
    <source>
        <dbReference type="ARBA" id="ARBA00048090"/>
    </source>
</evidence>
<gene>
    <name evidence="10" type="ORF">ACFPM7_13445</name>
</gene>
<dbReference type="Proteomes" id="UP001596157">
    <property type="component" value="Unassembled WGS sequence"/>
</dbReference>
<dbReference type="PANTHER" id="PTHR43442:SF3">
    <property type="entry name" value="GLUCONOKINASE-RELATED"/>
    <property type="match status" value="1"/>
</dbReference>
<evidence type="ECO:0000256" key="5">
    <source>
        <dbReference type="ARBA" id="ARBA00022741"/>
    </source>
</evidence>
<dbReference type="InterPro" id="IPR031322">
    <property type="entry name" value="Shikimate/glucono_kinase"/>
</dbReference>
<dbReference type="PANTHER" id="PTHR43442">
    <property type="entry name" value="GLUCONOKINASE-RELATED"/>
    <property type="match status" value="1"/>
</dbReference>